<dbReference type="SUPFAM" id="SSF55174">
    <property type="entry name" value="Alpha-L RNA-binding motif"/>
    <property type="match status" value="1"/>
</dbReference>
<dbReference type="GO" id="GO:0000455">
    <property type="term" value="P:enzyme-directed rRNA pseudouridine synthesis"/>
    <property type="evidence" value="ECO:0007669"/>
    <property type="project" value="UniProtKB-ARBA"/>
</dbReference>
<dbReference type="Gene3D" id="3.40.50.1000">
    <property type="entry name" value="HAD superfamily/HAD-like"/>
    <property type="match status" value="1"/>
</dbReference>
<dbReference type="PRINTS" id="PR00413">
    <property type="entry name" value="HADHALOGNASE"/>
</dbReference>
<proteinExistence type="inferred from homology"/>
<dbReference type="Gene3D" id="3.10.290.10">
    <property type="entry name" value="RNA-binding S4 domain"/>
    <property type="match status" value="1"/>
</dbReference>
<dbReference type="RefSeq" id="WP_009532120.1">
    <property type="nucleotide sequence ID" value="NZ_JH590861.1"/>
</dbReference>
<dbReference type="Pfam" id="PF00849">
    <property type="entry name" value="PseudoU_synth_2"/>
    <property type="match status" value="1"/>
</dbReference>
<keyword evidence="2 4" id="KW-0413">Isomerase</keyword>
<comment type="caution">
    <text evidence="6">The sequence shown here is derived from an EMBL/GenBank/DDBJ whole genome shotgun (WGS) entry which is preliminary data.</text>
</comment>
<dbReference type="Pfam" id="PF01479">
    <property type="entry name" value="S4"/>
    <property type="match status" value="1"/>
</dbReference>
<dbReference type="Gene3D" id="3.30.70.1560">
    <property type="entry name" value="Alpha-L RNA-binding motif"/>
    <property type="match status" value="1"/>
</dbReference>
<dbReference type="NCBIfam" id="TIGR01509">
    <property type="entry name" value="HAD-SF-IA-v3"/>
    <property type="match status" value="1"/>
</dbReference>
<dbReference type="SUPFAM" id="SSF55120">
    <property type="entry name" value="Pseudouridine synthase"/>
    <property type="match status" value="1"/>
</dbReference>
<protein>
    <recommendedName>
        <fullName evidence="4">Pseudouridine synthase</fullName>
        <ecNumber evidence="4">5.4.99.-</ecNumber>
    </recommendedName>
</protein>
<evidence type="ECO:0000313" key="6">
    <source>
        <dbReference type="EMBL" id="EHO18101.1"/>
    </source>
</evidence>
<dbReference type="PROSITE" id="PS50889">
    <property type="entry name" value="S4"/>
    <property type="match status" value="1"/>
</dbReference>
<dbReference type="SFLD" id="SFLDS00003">
    <property type="entry name" value="Haloacid_Dehalogenase"/>
    <property type="match status" value="1"/>
</dbReference>
<dbReference type="InterPro" id="IPR000748">
    <property type="entry name" value="PsdUridine_synth_RsuA/RluB/E/F"/>
</dbReference>
<dbReference type="CDD" id="cd02553">
    <property type="entry name" value="PseudoU_synth_RsuA"/>
    <property type="match status" value="1"/>
</dbReference>
<dbReference type="GO" id="GO:0016791">
    <property type="term" value="F:phosphatase activity"/>
    <property type="evidence" value="ECO:0007669"/>
    <property type="project" value="TreeGrafter"/>
</dbReference>
<dbReference type="EC" id="5.4.99.-" evidence="4"/>
<dbReference type="InterPro" id="IPR036986">
    <property type="entry name" value="S4_RNA-bd_sf"/>
</dbReference>
<name>A0AA36Y6M3_9FIRM</name>
<evidence type="ECO:0000256" key="1">
    <source>
        <dbReference type="ARBA" id="ARBA00008348"/>
    </source>
</evidence>
<dbReference type="PANTHER" id="PTHR18901">
    <property type="entry name" value="2-DEOXYGLUCOSE-6-PHOSPHATE PHOSPHATASE 2"/>
    <property type="match status" value="1"/>
</dbReference>
<accession>A0AA36Y6M3</accession>
<dbReference type="SFLD" id="SFLDG01129">
    <property type="entry name" value="C1.5:_HAD__Beta-PGM__Phosphata"/>
    <property type="match status" value="1"/>
</dbReference>
<keyword evidence="3" id="KW-0694">RNA-binding</keyword>
<evidence type="ECO:0000256" key="2">
    <source>
        <dbReference type="ARBA" id="ARBA00023235"/>
    </source>
</evidence>
<dbReference type="InterPro" id="IPR023198">
    <property type="entry name" value="PGP-like_dom2"/>
</dbReference>
<evidence type="ECO:0000259" key="5">
    <source>
        <dbReference type="SMART" id="SM00363"/>
    </source>
</evidence>
<dbReference type="EMBL" id="AGEL01000003">
    <property type="protein sequence ID" value="EHO18101.1"/>
    <property type="molecule type" value="Genomic_DNA"/>
</dbReference>
<evidence type="ECO:0000256" key="4">
    <source>
        <dbReference type="RuleBase" id="RU003887"/>
    </source>
</evidence>
<dbReference type="Proteomes" id="UP000018466">
    <property type="component" value="Unassembled WGS sequence"/>
</dbReference>
<dbReference type="InterPro" id="IPR018496">
    <property type="entry name" value="PsdUridine_synth_RsuA/RluB_CS"/>
</dbReference>
<dbReference type="Gene3D" id="3.30.70.580">
    <property type="entry name" value="Pseudouridine synthase I, catalytic domain, N-terminal subdomain"/>
    <property type="match status" value="1"/>
</dbReference>
<dbReference type="GO" id="GO:0003723">
    <property type="term" value="F:RNA binding"/>
    <property type="evidence" value="ECO:0007669"/>
    <property type="project" value="UniProtKB-KW"/>
</dbReference>
<dbReference type="InterPro" id="IPR020094">
    <property type="entry name" value="TruA/RsuA/RluB/E/F_N"/>
</dbReference>
<gene>
    <name evidence="6" type="ORF">HMPREF9623_00285</name>
</gene>
<evidence type="ECO:0000256" key="3">
    <source>
        <dbReference type="PROSITE-ProRule" id="PRU00182"/>
    </source>
</evidence>
<dbReference type="InterPro" id="IPR023214">
    <property type="entry name" value="HAD_sf"/>
</dbReference>
<dbReference type="InterPro" id="IPR006145">
    <property type="entry name" value="PsdUridine_synth_RsuA/RluA"/>
</dbReference>
<dbReference type="InterPro" id="IPR002942">
    <property type="entry name" value="S4_RNA-bd"/>
</dbReference>
<dbReference type="Pfam" id="PF00702">
    <property type="entry name" value="Hydrolase"/>
    <property type="match status" value="1"/>
</dbReference>
<dbReference type="InterPro" id="IPR020103">
    <property type="entry name" value="PsdUridine_synth_cat_dom_sf"/>
</dbReference>
<dbReference type="NCBIfam" id="TIGR00093">
    <property type="entry name" value="pseudouridine synthase"/>
    <property type="match status" value="1"/>
</dbReference>
<dbReference type="SUPFAM" id="SSF56784">
    <property type="entry name" value="HAD-like"/>
    <property type="match status" value="1"/>
</dbReference>
<keyword evidence="7" id="KW-1185">Reference proteome</keyword>
<dbReference type="CDD" id="cd07505">
    <property type="entry name" value="HAD_BPGM-like"/>
    <property type="match status" value="1"/>
</dbReference>
<evidence type="ECO:0000313" key="7">
    <source>
        <dbReference type="Proteomes" id="UP000018466"/>
    </source>
</evidence>
<feature type="domain" description="RNA-binding S4" evidence="5">
    <location>
        <begin position="4"/>
        <end position="62"/>
    </location>
</feature>
<dbReference type="PROSITE" id="PS01149">
    <property type="entry name" value="PSI_RSU"/>
    <property type="match status" value="1"/>
</dbReference>
<dbReference type="AlphaFoldDB" id="A0AA36Y6M3"/>
<sequence length="465" mass="51836">MTLMRADKLLASAGVGTRTEVKKIIKAGRFKRDEVPVRNPEEKLDPETMKLSLDDTPFCFAANEYWILNKPAGVLSATEDRRHETVISYMGLQRKGLAPCGRLDIDTEGLLLVTDDGALVHRLLAPSKRVPKQYEVHYTGTLPPDAAAQIAAGMTLEDGTRFLPGQLDTSDNPALLTIFEGKFHEVKRMFAALGCPVEKLRRLSMGPLRLSDLGLKTGEFRKLSPAEESSLLAFASAGNAAVPFSFEAYDAVIFDLDGTLVDSMGHWKEIDRIYLARFGIEAPENLSQLLGGMGIGEVADYFQRHFHIPDSKEKMLRDWEELSMERYAKDTPLKPGVLPFLRELRRRKCKLAIATSNARPMVDAVLKAHGIASYFDAIVVGTDVEKGKPNPEIYLRAAERLGAEPSRCAVFEDLPEGIQAGQRAGMRVYAVEDSFSEPLRAEKMQLAFAMIKDYRELWQTKENTR</sequence>
<dbReference type="PANTHER" id="PTHR18901:SF38">
    <property type="entry name" value="PSEUDOURIDINE-5'-PHOSPHATASE"/>
    <property type="match status" value="1"/>
</dbReference>
<comment type="similarity">
    <text evidence="1 4">Belongs to the pseudouridine synthase RsuA family.</text>
</comment>
<dbReference type="InterPro" id="IPR006439">
    <property type="entry name" value="HAD-SF_hydro_IA"/>
</dbReference>
<reference evidence="6 7" key="1">
    <citation type="submission" date="2011-10" db="EMBL/GenBank/DDBJ databases">
        <title>The Genome Sequence of Lachnospiraceae bacterium ACC2.</title>
        <authorList>
            <consortium name="The Broad Institute Genome Sequencing Platform"/>
            <person name="Earl A."/>
            <person name="Ward D."/>
            <person name="Feldgarden M."/>
            <person name="Gevers D."/>
            <person name="Sizova M."/>
            <person name="Hazen A."/>
            <person name="Epstein S."/>
            <person name="Young S.K."/>
            <person name="Zeng Q."/>
            <person name="Gargeya S."/>
            <person name="Fitzgerald M."/>
            <person name="Haas B."/>
            <person name="Abouelleil A."/>
            <person name="Alvarado L."/>
            <person name="Arachchi H.M."/>
            <person name="Berlin A."/>
            <person name="Brown A."/>
            <person name="Chapman S.B."/>
            <person name="Chen Z."/>
            <person name="Dunbar C."/>
            <person name="Freedman E."/>
            <person name="Gearin G."/>
            <person name="Goldberg J."/>
            <person name="Griggs A."/>
            <person name="Gujja S."/>
            <person name="Heiman D."/>
            <person name="Howarth C."/>
            <person name="Larson L."/>
            <person name="Lui A."/>
            <person name="MacDonald P.J.P."/>
            <person name="Montmayeur A."/>
            <person name="Murphy C."/>
            <person name="Neiman D."/>
            <person name="Pearson M."/>
            <person name="Priest M."/>
            <person name="Roberts A."/>
            <person name="Saif S."/>
            <person name="Shea T."/>
            <person name="Shenoy N."/>
            <person name="Sisk P."/>
            <person name="Stolte C."/>
            <person name="Sykes S."/>
            <person name="Wortman J."/>
            <person name="Nusbaum C."/>
            <person name="Birren B."/>
        </authorList>
    </citation>
    <scope>NUCLEOTIDE SEQUENCE [LARGE SCALE GENOMIC DNA]</scope>
    <source>
        <strain evidence="6 7">ACC2</strain>
    </source>
</reference>
<dbReference type="SMART" id="SM00363">
    <property type="entry name" value="S4"/>
    <property type="match status" value="1"/>
</dbReference>
<dbReference type="SFLD" id="SFLDG01135">
    <property type="entry name" value="C1.5.6:_HAD__Beta-PGM__Phospha"/>
    <property type="match status" value="1"/>
</dbReference>
<organism evidence="6 7">
    <name type="scientific">Stomatobaculum longum</name>
    <dbReference type="NCBI Taxonomy" id="796942"/>
    <lineage>
        <taxon>Bacteria</taxon>
        <taxon>Bacillati</taxon>
        <taxon>Bacillota</taxon>
        <taxon>Clostridia</taxon>
        <taxon>Lachnospirales</taxon>
        <taxon>Lachnospiraceae</taxon>
        <taxon>Stomatobaculum</taxon>
    </lineage>
</organism>
<dbReference type="InterPro" id="IPR042092">
    <property type="entry name" value="PsdUridine_s_RsuA/RluB/E/F_cat"/>
</dbReference>
<dbReference type="NCBIfam" id="TIGR01549">
    <property type="entry name" value="HAD-SF-IA-v1"/>
    <property type="match status" value="1"/>
</dbReference>
<dbReference type="GO" id="GO:0120159">
    <property type="term" value="F:rRNA pseudouridine synthase activity"/>
    <property type="evidence" value="ECO:0007669"/>
    <property type="project" value="UniProtKB-ARBA"/>
</dbReference>
<dbReference type="Gene3D" id="1.10.150.240">
    <property type="entry name" value="Putative phosphatase, domain 2"/>
    <property type="match status" value="1"/>
</dbReference>
<dbReference type="GeneID" id="86941849"/>
<dbReference type="InterPro" id="IPR036412">
    <property type="entry name" value="HAD-like_sf"/>
</dbReference>